<dbReference type="PRINTS" id="PR00313">
    <property type="entry name" value="CABNDNGRPT"/>
</dbReference>
<feature type="compositionally biased region" description="Gly residues" evidence="3">
    <location>
        <begin position="344"/>
        <end position="355"/>
    </location>
</feature>
<sequence length="779" mass="78575">MRSAAIAAAVVAVLTASPAHANPRGGKPVSATGKACTIVGTVANDRLFGTPGYDVICGLGGNDVIRGGGGKDVVDGGPGHDDLDGEGGADVVVGGPGNDQVKGGAGNDQVKGGEDTDVVDGGPGSDLADGGPGDDTVSGGTVEPDPVSGGDRVIGGPGDDTLDGGPGADDLKGDEGDDTINGGDGNDVAGGGAGDDTLNGDEGSDRLDGGEGTDHLEGGAGSDGVNGGAGNDTVGGGAGDDTLRGGAGNDIAAGGDGSDKLVGGPGDDQLDGGTGNDIASGGDGVDELIGGDGDDQLDGGGGDDVIQGGDGTDQLIGGDGADDMNGGDGDDRMDGGIGDDRMDGGGGNDDVEGGPGLNACVPDPDDAGGDKCTDKAIPLIDLASLKWEIEPSVANTQEQTIKISGHLTDDRSGIVYASVQLRNPEENGPGLNLWNWEGPASGGYTHDGTFVMSGPLPALSRSGEWTIATVYLTDRVHRWTIYNIAPDGAATVYGSLTPENSDAGRVDLPPLVVTGEYDAAAPAADLTRTEWRTDRELDNAGERVATLRLPVTDDLAGVNSIGISLTRITEPNGPSANLGMSELKEGTVNDGVWDVTGVLPAHLPAGEWRVQAITLWDKASRYRSLYRPGDAEDGADWPATLTITGEENSDLQRPSIAMDSATLLSAARGDNSVDREVRIRVDATDDKSGIIGLYAHIRTDGAESWLGFAGGNEEDGWELSGILPATTTPGEWWIDQIQVQDRVGRYRSYSIAADGSYATDDGLTGQSDLPRYTLTPIGG</sequence>
<dbReference type="Pfam" id="PF00353">
    <property type="entry name" value="HemolysinCabind"/>
    <property type="match status" value="8"/>
</dbReference>
<evidence type="ECO:0000313" key="5">
    <source>
        <dbReference type="EMBL" id="SFE68128.1"/>
    </source>
</evidence>
<dbReference type="OrthoDB" id="3755848at2"/>
<dbReference type="Gene3D" id="2.150.10.10">
    <property type="entry name" value="Serralysin-like metalloprotease, C-terminal"/>
    <property type="match status" value="6"/>
</dbReference>
<keyword evidence="4" id="KW-0732">Signal</keyword>
<dbReference type="GO" id="GO:0005509">
    <property type="term" value="F:calcium ion binding"/>
    <property type="evidence" value="ECO:0007669"/>
    <property type="project" value="InterPro"/>
</dbReference>
<reference evidence="5 6" key="1">
    <citation type="submission" date="2016-10" db="EMBL/GenBank/DDBJ databases">
        <authorList>
            <person name="de Groot N.N."/>
        </authorList>
    </citation>
    <scope>NUCLEOTIDE SEQUENCE [LARGE SCALE GENOMIC DNA]</scope>
    <source>
        <strain evidence="5 6">DSM 43019</strain>
    </source>
</reference>
<dbReference type="SUPFAM" id="SSF51120">
    <property type="entry name" value="beta-Roll"/>
    <property type="match status" value="3"/>
</dbReference>
<dbReference type="STRING" id="35752.SAMN05421541_10323"/>
<feature type="compositionally biased region" description="Gly residues" evidence="3">
    <location>
        <begin position="182"/>
        <end position="194"/>
    </location>
</feature>
<feature type="compositionally biased region" description="Basic and acidic residues" evidence="3">
    <location>
        <begin position="334"/>
        <end position="343"/>
    </location>
</feature>
<feature type="signal peptide" evidence="4">
    <location>
        <begin position="1"/>
        <end position="21"/>
    </location>
</feature>
<dbReference type="GO" id="GO:0005576">
    <property type="term" value="C:extracellular region"/>
    <property type="evidence" value="ECO:0007669"/>
    <property type="project" value="UniProtKB-SubCell"/>
</dbReference>
<dbReference type="PANTHER" id="PTHR38340:SF1">
    <property type="entry name" value="S-LAYER PROTEIN"/>
    <property type="match status" value="1"/>
</dbReference>
<keyword evidence="2" id="KW-0964">Secreted</keyword>
<dbReference type="InterPro" id="IPR018511">
    <property type="entry name" value="Hemolysin-typ_Ca-bd_CS"/>
</dbReference>
<evidence type="ECO:0000256" key="2">
    <source>
        <dbReference type="ARBA" id="ARBA00022525"/>
    </source>
</evidence>
<dbReference type="InterPro" id="IPR050557">
    <property type="entry name" value="RTX_toxin/Mannuronan_C5-epim"/>
</dbReference>
<feature type="region of interest" description="Disordered" evidence="3">
    <location>
        <begin position="334"/>
        <end position="355"/>
    </location>
</feature>
<name>A0A1I2CIS0_9ACTN</name>
<proteinExistence type="predicted"/>
<evidence type="ECO:0000256" key="4">
    <source>
        <dbReference type="SAM" id="SignalP"/>
    </source>
</evidence>
<dbReference type="PROSITE" id="PS00330">
    <property type="entry name" value="HEMOLYSIN_CALCIUM"/>
    <property type="match status" value="4"/>
</dbReference>
<feature type="compositionally biased region" description="Gly residues" evidence="3">
    <location>
        <begin position="218"/>
        <end position="239"/>
    </location>
</feature>
<dbReference type="Proteomes" id="UP000199645">
    <property type="component" value="Unassembled WGS sequence"/>
</dbReference>
<evidence type="ECO:0000256" key="1">
    <source>
        <dbReference type="ARBA" id="ARBA00004613"/>
    </source>
</evidence>
<dbReference type="InterPro" id="IPR011049">
    <property type="entry name" value="Serralysin-like_metalloprot_C"/>
</dbReference>
<organism evidence="5 6">
    <name type="scientific">Actinoplanes philippinensis</name>
    <dbReference type="NCBI Taxonomy" id="35752"/>
    <lineage>
        <taxon>Bacteria</taxon>
        <taxon>Bacillati</taxon>
        <taxon>Actinomycetota</taxon>
        <taxon>Actinomycetes</taxon>
        <taxon>Micromonosporales</taxon>
        <taxon>Micromonosporaceae</taxon>
        <taxon>Actinoplanes</taxon>
    </lineage>
</organism>
<feature type="chain" id="PRO_5011721684" evidence="4">
    <location>
        <begin position="22"/>
        <end position="779"/>
    </location>
</feature>
<gene>
    <name evidence="5" type="ORF">SAMN05421541_10323</name>
</gene>
<keyword evidence="6" id="KW-1185">Reference proteome</keyword>
<accession>A0A1I2CIS0</accession>
<dbReference type="EMBL" id="FONV01000003">
    <property type="protein sequence ID" value="SFE68128.1"/>
    <property type="molecule type" value="Genomic_DNA"/>
</dbReference>
<dbReference type="InterPro" id="IPR001343">
    <property type="entry name" value="Hemolysn_Ca-bd"/>
</dbReference>
<dbReference type="AlphaFoldDB" id="A0A1I2CIS0"/>
<comment type="subcellular location">
    <subcellularLocation>
        <location evidence="1">Secreted</location>
    </subcellularLocation>
</comment>
<protein>
    <submittedName>
        <fullName evidence="5">Ca2+-binding protein, RTX toxin-related</fullName>
    </submittedName>
</protein>
<evidence type="ECO:0000313" key="6">
    <source>
        <dbReference type="Proteomes" id="UP000199645"/>
    </source>
</evidence>
<feature type="compositionally biased region" description="Basic and acidic residues" evidence="3">
    <location>
        <begin position="203"/>
        <end position="217"/>
    </location>
</feature>
<evidence type="ECO:0000256" key="3">
    <source>
        <dbReference type="SAM" id="MobiDB-lite"/>
    </source>
</evidence>
<dbReference type="RefSeq" id="WP_093611313.1">
    <property type="nucleotide sequence ID" value="NZ_BOMT01000009.1"/>
</dbReference>
<dbReference type="PANTHER" id="PTHR38340">
    <property type="entry name" value="S-LAYER PROTEIN"/>
    <property type="match status" value="1"/>
</dbReference>
<feature type="region of interest" description="Disordered" evidence="3">
    <location>
        <begin position="76"/>
        <end position="279"/>
    </location>
</feature>